<dbReference type="Pfam" id="PF08238">
    <property type="entry name" value="Sel1"/>
    <property type="match status" value="8"/>
</dbReference>
<evidence type="ECO:0000313" key="3">
    <source>
        <dbReference type="Proteomes" id="UP000322025"/>
    </source>
</evidence>
<keyword evidence="3" id="KW-1185">Reference proteome</keyword>
<dbReference type="AlphaFoldDB" id="A0A5M9HZH5"/>
<name>A0A5M9HZH5_9FIRM</name>
<keyword evidence="1" id="KW-0802">TPR repeat</keyword>
<comment type="caution">
    <text evidence="2">The sequence shown here is derived from an EMBL/GenBank/DDBJ whole genome shotgun (WGS) entry which is preliminary data.</text>
</comment>
<reference evidence="2" key="1">
    <citation type="submission" date="2019-07" db="EMBL/GenBank/DDBJ databases">
        <authorList>
            <person name="Wongkuna S."/>
            <person name="Scaria J."/>
        </authorList>
    </citation>
    <scope>NUCLEOTIDE SEQUENCE [LARGE SCALE GENOMIC DNA]</scope>
    <source>
        <strain evidence="2">SW178</strain>
    </source>
</reference>
<dbReference type="InterPro" id="IPR019734">
    <property type="entry name" value="TPR_rpt"/>
</dbReference>
<evidence type="ECO:0000256" key="1">
    <source>
        <dbReference type="PROSITE-ProRule" id="PRU00339"/>
    </source>
</evidence>
<dbReference type="SUPFAM" id="SSF81901">
    <property type="entry name" value="HCP-like"/>
    <property type="match status" value="3"/>
</dbReference>
<dbReference type="EMBL" id="VMSO01000014">
    <property type="protein sequence ID" value="KAA8500946.1"/>
    <property type="molecule type" value="Genomic_DNA"/>
</dbReference>
<dbReference type="InterPro" id="IPR006597">
    <property type="entry name" value="Sel1-like"/>
</dbReference>
<dbReference type="PROSITE" id="PS50293">
    <property type="entry name" value="TPR_REGION"/>
    <property type="match status" value="1"/>
</dbReference>
<dbReference type="InterPro" id="IPR011990">
    <property type="entry name" value="TPR-like_helical_dom_sf"/>
</dbReference>
<dbReference type="Proteomes" id="UP000322025">
    <property type="component" value="Unassembled WGS sequence"/>
</dbReference>
<dbReference type="SMART" id="SM00671">
    <property type="entry name" value="SEL1"/>
    <property type="match status" value="9"/>
</dbReference>
<proteinExistence type="predicted"/>
<dbReference type="PANTHER" id="PTHR11102:SF160">
    <property type="entry name" value="ERAD-ASSOCIATED E3 UBIQUITIN-PROTEIN LIGASE COMPONENT HRD3"/>
    <property type="match status" value="1"/>
</dbReference>
<accession>A0A5M9HZH5</accession>
<feature type="repeat" description="TPR" evidence="1">
    <location>
        <begin position="148"/>
        <end position="181"/>
    </location>
</feature>
<dbReference type="OrthoDB" id="7056571at2"/>
<dbReference type="InterPro" id="IPR050767">
    <property type="entry name" value="Sel1_AlgK"/>
</dbReference>
<protein>
    <submittedName>
        <fullName evidence="2">Sel1 repeat family protein</fullName>
    </submittedName>
</protein>
<gene>
    <name evidence="2" type="ORF">FNY66_10880</name>
</gene>
<dbReference type="RefSeq" id="WP_150311168.1">
    <property type="nucleotide sequence ID" value="NZ_VMSO01000014.1"/>
</dbReference>
<dbReference type="Pfam" id="PF00515">
    <property type="entry name" value="TPR_1"/>
    <property type="match status" value="1"/>
</dbReference>
<evidence type="ECO:0000313" key="2">
    <source>
        <dbReference type="EMBL" id="KAA8500946.1"/>
    </source>
</evidence>
<organism evidence="2 3">
    <name type="scientific">Mediterraneibacter catenae</name>
    <dbReference type="NCBI Taxonomy" id="2594882"/>
    <lineage>
        <taxon>Bacteria</taxon>
        <taxon>Bacillati</taxon>
        <taxon>Bacillota</taxon>
        <taxon>Clostridia</taxon>
        <taxon>Lachnospirales</taxon>
        <taxon>Lachnospiraceae</taxon>
        <taxon>Mediterraneibacter</taxon>
    </lineage>
</organism>
<dbReference type="Gene3D" id="1.25.40.10">
    <property type="entry name" value="Tetratricopeptide repeat domain"/>
    <property type="match status" value="4"/>
</dbReference>
<sequence>MNKDILLNNDLPIVTEYDKVYETANLDDVIAEVNKNNPTAMYELARRYQFGESGAEKNTSKAMELYKKILQYQRNTCAMYRLAYAYLDEEFGEDQREEGIGYYEAAVELGDADAAVQLGIMYEFGDLIEQDYEKALKLYEFSVEHGRSDVYYNIGEIYRHKGMWAQAIESYEKAINAGALQAALPLGTFYEQGIGVEENAEKAFELYSLAHSDEDPDPNSAFFLGTMYYLGKGTEENEAKAFQLLKEASDQNDERANLFLGDLYRRGVPDYVEKDLNKAMKCLSQVDVSQEPTAWYIKGLIYLEQNDDQAVECLRRAADGGNDNAKQMLELFTGEDIDIIENEIPDLVKDAIRGNEKSCMCLAVIYMGDSSFGPDFYNFEKMKFWTNRCLSLHTSKGDLYYAECLSRWAKVRRKNRIYDSDVLSDLQKSNEMLLQLKDSGECNIDEINEIYYQNEWEMGWVICYSDLKDAANLSKAYSYFEDVCKNYLCSDALHGMAVVSLFKDDTFGFAQYTAKALEYDKWLDNEMYANCLHNMGGIFLAQTNSKDNLENAYQHFSKAAELGYEDSKKELSHFHRTLFGKLKYD</sequence>
<dbReference type="SMART" id="SM00028">
    <property type="entry name" value="TPR"/>
    <property type="match status" value="3"/>
</dbReference>
<dbReference type="PANTHER" id="PTHR11102">
    <property type="entry name" value="SEL-1-LIKE PROTEIN"/>
    <property type="match status" value="1"/>
</dbReference>
<dbReference type="PROSITE" id="PS50005">
    <property type="entry name" value="TPR"/>
    <property type="match status" value="1"/>
</dbReference>